<dbReference type="SUPFAM" id="SSF52151">
    <property type="entry name" value="FabD/lysophospholipase-like"/>
    <property type="match status" value="1"/>
</dbReference>
<dbReference type="PANTHER" id="PTHR24185:SF1">
    <property type="entry name" value="CALCIUM-INDEPENDENT PHOSPHOLIPASE A2-GAMMA"/>
    <property type="match status" value="1"/>
</dbReference>
<dbReference type="GO" id="GO:0016740">
    <property type="term" value="F:transferase activity"/>
    <property type="evidence" value="ECO:0007669"/>
    <property type="project" value="UniProtKB-KW"/>
</dbReference>
<sequence length="302" mass="32731">DGGSIRGISSLLILEAIMEKIRDVQGLDHVPRPCEYFDFIGGTSTEGKTALCPAGTRMSVDESIRAYKKVAQQAFTPKKTRTFPASPSGAFSAKALEAAIKQTVREFCIQPDCVARRKHNPTTAATCPHEEMAFCKGAVLAITKDNADARPTLFTTYDTSAALHSCTIWEVARGTSAATTFFKPIRAGRDGLEFVDAGFGYNNPCEVLVEEAQRQVSGHRSLRVLSIGTGLGDVVAIGNTWLSIITTLKKMATSSKKVAVSLDGRFGGTGQYYRFNVDQGLTGYHTVTRRRLARSLHTRATT</sequence>
<dbReference type="PANTHER" id="PTHR24185">
    <property type="entry name" value="CALCIUM-INDEPENDENT PHOSPHOLIPASE A2-GAMMA"/>
    <property type="match status" value="1"/>
</dbReference>
<protein>
    <submittedName>
        <fullName evidence="6">Acyl transferase/acyl hydrolase/lysophospholipase</fullName>
    </submittedName>
</protein>
<dbReference type="InterPro" id="IPR002641">
    <property type="entry name" value="PNPLA_dom"/>
</dbReference>
<keyword evidence="1 4" id="KW-0378">Hydrolase</keyword>
<dbReference type="EMBL" id="JAUEDM010000007">
    <property type="protein sequence ID" value="KAK3313310.1"/>
    <property type="molecule type" value="Genomic_DNA"/>
</dbReference>
<evidence type="ECO:0000256" key="2">
    <source>
        <dbReference type="ARBA" id="ARBA00022963"/>
    </source>
</evidence>
<organism evidence="6 7">
    <name type="scientific">Apodospora peruviana</name>
    <dbReference type="NCBI Taxonomy" id="516989"/>
    <lineage>
        <taxon>Eukaryota</taxon>
        <taxon>Fungi</taxon>
        <taxon>Dikarya</taxon>
        <taxon>Ascomycota</taxon>
        <taxon>Pezizomycotina</taxon>
        <taxon>Sordariomycetes</taxon>
        <taxon>Sordariomycetidae</taxon>
        <taxon>Sordariales</taxon>
        <taxon>Lasiosphaeriaceae</taxon>
        <taxon>Apodospora</taxon>
    </lineage>
</organism>
<evidence type="ECO:0000256" key="4">
    <source>
        <dbReference type="PROSITE-ProRule" id="PRU01161"/>
    </source>
</evidence>
<gene>
    <name evidence="6" type="ORF">B0H66DRAFT_483874</name>
</gene>
<dbReference type="Proteomes" id="UP001283341">
    <property type="component" value="Unassembled WGS sequence"/>
</dbReference>
<comment type="caution">
    <text evidence="6">The sequence shown here is derived from an EMBL/GenBank/DDBJ whole genome shotgun (WGS) entry which is preliminary data.</text>
</comment>
<dbReference type="InterPro" id="IPR016035">
    <property type="entry name" value="Acyl_Trfase/lysoPLipase"/>
</dbReference>
<dbReference type="Gene3D" id="3.40.1090.10">
    <property type="entry name" value="Cytosolic phospholipase A2 catalytic domain"/>
    <property type="match status" value="1"/>
</dbReference>
<evidence type="ECO:0000256" key="3">
    <source>
        <dbReference type="ARBA" id="ARBA00023098"/>
    </source>
</evidence>
<keyword evidence="7" id="KW-1185">Reference proteome</keyword>
<dbReference type="GO" id="GO:0016020">
    <property type="term" value="C:membrane"/>
    <property type="evidence" value="ECO:0007669"/>
    <property type="project" value="TreeGrafter"/>
</dbReference>
<evidence type="ECO:0000259" key="5">
    <source>
        <dbReference type="PROSITE" id="PS51635"/>
    </source>
</evidence>
<reference evidence="6" key="1">
    <citation type="journal article" date="2023" name="Mol. Phylogenet. Evol.">
        <title>Genome-scale phylogeny and comparative genomics of the fungal order Sordariales.</title>
        <authorList>
            <person name="Hensen N."/>
            <person name="Bonometti L."/>
            <person name="Westerberg I."/>
            <person name="Brannstrom I.O."/>
            <person name="Guillou S."/>
            <person name="Cros-Aarteil S."/>
            <person name="Calhoun S."/>
            <person name="Haridas S."/>
            <person name="Kuo A."/>
            <person name="Mondo S."/>
            <person name="Pangilinan J."/>
            <person name="Riley R."/>
            <person name="LaButti K."/>
            <person name="Andreopoulos B."/>
            <person name="Lipzen A."/>
            <person name="Chen C."/>
            <person name="Yan M."/>
            <person name="Daum C."/>
            <person name="Ng V."/>
            <person name="Clum A."/>
            <person name="Steindorff A."/>
            <person name="Ohm R.A."/>
            <person name="Martin F."/>
            <person name="Silar P."/>
            <person name="Natvig D.O."/>
            <person name="Lalanne C."/>
            <person name="Gautier V."/>
            <person name="Ament-Velasquez S.L."/>
            <person name="Kruys A."/>
            <person name="Hutchinson M.I."/>
            <person name="Powell A.J."/>
            <person name="Barry K."/>
            <person name="Miller A.N."/>
            <person name="Grigoriev I.V."/>
            <person name="Debuchy R."/>
            <person name="Gladieux P."/>
            <person name="Hiltunen Thoren M."/>
            <person name="Johannesson H."/>
        </authorList>
    </citation>
    <scope>NUCLEOTIDE SEQUENCE</scope>
    <source>
        <strain evidence="6">CBS 118394</strain>
    </source>
</reference>
<dbReference type="AlphaFoldDB" id="A0AAE0LZH0"/>
<accession>A0AAE0LZH0</accession>
<name>A0AAE0LZH0_9PEZI</name>
<dbReference type="GO" id="GO:0019369">
    <property type="term" value="P:arachidonate metabolic process"/>
    <property type="evidence" value="ECO:0007669"/>
    <property type="project" value="TreeGrafter"/>
</dbReference>
<keyword evidence="3 4" id="KW-0443">Lipid metabolism</keyword>
<dbReference type="GO" id="GO:0047499">
    <property type="term" value="F:calcium-independent phospholipase A2 activity"/>
    <property type="evidence" value="ECO:0007669"/>
    <property type="project" value="TreeGrafter"/>
</dbReference>
<feature type="active site" description="Proton acceptor" evidence="4">
    <location>
        <position position="196"/>
    </location>
</feature>
<evidence type="ECO:0000256" key="1">
    <source>
        <dbReference type="ARBA" id="ARBA00022801"/>
    </source>
</evidence>
<keyword evidence="6" id="KW-0808">Transferase</keyword>
<evidence type="ECO:0000313" key="6">
    <source>
        <dbReference type="EMBL" id="KAK3313310.1"/>
    </source>
</evidence>
<reference evidence="6" key="2">
    <citation type="submission" date="2023-06" db="EMBL/GenBank/DDBJ databases">
        <authorList>
            <consortium name="Lawrence Berkeley National Laboratory"/>
            <person name="Haridas S."/>
            <person name="Hensen N."/>
            <person name="Bonometti L."/>
            <person name="Westerberg I."/>
            <person name="Brannstrom I.O."/>
            <person name="Guillou S."/>
            <person name="Cros-Aarteil S."/>
            <person name="Calhoun S."/>
            <person name="Kuo A."/>
            <person name="Mondo S."/>
            <person name="Pangilinan J."/>
            <person name="Riley R."/>
            <person name="Labutti K."/>
            <person name="Andreopoulos B."/>
            <person name="Lipzen A."/>
            <person name="Chen C."/>
            <person name="Yanf M."/>
            <person name="Daum C."/>
            <person name="Ng V."/>
            <person name="Clum A."/>
            <person name="Steindorff A."/>
            <person name="Ohm R."/>
            <person name="Martin F."/>
            <person name="Silar P."/>
            <person name="Natvig D."/>
            <person name="Lalanne C."/>
            <person name="Gautier V."/>
            <person name="Ament-Velasquez S.L."/>
            <person name="Kruys A."/>
            <person name="Hutchinson M.I."/>
            <person name="Powell A.J."/>
            <person name="Barry K."/>
            <person name="Miller A.N."/>
            <person name="Grigoriev I.V."/>
            <person name="Debuchy R."/>
            <person name="Gladieux P."/>
            <person name="Thoren M.H."/>
            <person name="Johannesson H."/>
        </authorList>
    </citation>
    <scope>NUCLEOTIDE SEQUENCE</scope>
    <source>
        <strain evidence="6">CBS 118394</strain>
    </source>
</reference>
<dbReference type="GO" id="GO:0016042">
    <property type="term" value="P:lipid catabolic process"/>
    <property type="evidence" value="ECO:0007669"/>
    <property type="project" value="UniProtKB-UniRule"/>
</dbReference>
<feature type="non-terminal residue" evidence="6">
    <location>
        <position position="1"/>
    </location>
</feature>
<dbReference type="GO" id="GO:0046486">
    <property type="term" value="P:glycerolipid metabolic process"/>
    <property type="evidence" value="ECO:0007669"/>
    <property type="project" value="UniProtKB-ARBA"/>
</dbReference>
<feature type="active site" description="Nucleophile" evidence="4">
    <location>
        <position position="44"/>
    </location>
</feature>
<dbReference type="PROSITE" id="PS51635">
    <property type="entry name" value="PNPLA"/>
    <property type="match status" value="1"/>
</dbReference>
<proteinExistence type="predicted"/>
<keyword evidence="2 4" id="KW-0442">Lipid degradation</keyword>
<evidence type="ECO:0000313" key="7">
    <source>
        <dbReference type="Proteomes" id="UP001283341"/>
    </source>
</evidence>
<dbReference type="Pfam" id="PF01734">
    <property type="entry name" value="Patatin"/>
    <property type="match status" value="1"/>
</dbReference>
<comment type="caution">
    <text evidence="4">Lacks conserved residue(s) required for the propagation of feature annotation.</text>
</comment>
<feature type="domain" description="PNPLA" evidence="5">
    <location>
        <begin position="1"/>
        <end position="209"/>
    </location>
</feature>